<gene>
    <name evidence="1" type="ORF">NB640_03775</name>
</gene>
<evidence type="ECO:0000313" key="1">
    <source>
        <dbReference type="EMBL" id="WAW10782.1"/>
    </source>
</evidence>
<dbReference type="PANTHER" id="PTHR36154">
    <property type="entry name" value="DNA-BINDING TRANSCRIPTIONAL ACTIVATOR ALPA"/>
    <property type="match status" value="1"/>
</dbReference>
<dbReference type="InterPro" id="IPR052931">
    <property type="entry name" value="Prophage_regulatory_activator"/>
</dbReference>
<dbReference type="Gene3D" id="1.10.238.160">
    <property type="match status" value="1"/>
</dbReference>
<dbReference type="Proteomes" id="UP001156215">
    <property type="component" value="Chromosome"/>
</dbReference>
<protein>
    <submittedName>
        <fullName evidence="1">AlpA family phage regulatory protein</fullName>
    </submittedName>
</protein>
<name>A0A9E9P398_9BURK</name>
<dbReference type="PANTHER" id="PTHR36154:SF1">
    <property type="entry name" value="DNA-BINDING TRANSCRIPTIONAL ACTIVATOR ALPA"/>
    <property type="match status" value="1"/>
</dbReference>
<dbReference type="AlphaFoldDB" id="A0A9E9P398"/>
<dbReference type="InterPro" id="IPR010260">
    <property type="entry name" value="AlpA"/>
</dbReference>
<proteinExistence type="predicted"/>
<organism evidence="1 2">
    <name type="scientific">Oxalobacter vibrioformis</name>
    <dbReference type="NCBI Taxonomy" id="933080"/>
    <lineage>
        <taxon>Bacteria</taxon>
        <taxon>Pseudomonadati</taxon>
        <taxon>Pseudomonadota</taxon>
        <taxon>Betaproteobacteria</taxon>
        <taxon>Burkholderiales</taxon>
        <taxon>Oxalobacteraceae</taxon>
        <taxon>Oxalobacter</taxon>
    </lineage>
</organism>
<dbReference type="Pfam" id="PF05930">
    <property type="entry name" value="Phage_AlpA"/>
    <property type="match status" value="1"/>
</dbReference>
<keyword evidence="2" id="KW-1185">Reference proteome</keyword>
<dbReference type="EMBL" id="CP098242">
    <property type="protein sequence ID" value="WAW10782.1"/>
    <property type="molecule type" value="Genomic_DNA"/>
</dbReference>
<dbReference type="InterPro" id="IPR009061">
    <property type="entry name" value="DNA-bd_dom_put_sf"/>
</dbReference>
<evidence type="ECO:0000313" key="2">
    <source>
        <dbReference type="Proteomes" id="UP001156215"/>
    </source>
</evidence>
<sequence>MAHQKYPGHILRLPDVRKETGLSRSTIYFWMNAGIFPRSIRLGPRAVGWLWADIHDFIRSRQETGSESRNQ</sequence>
<accession>A0A9E9P398</accession>
<dbReference type="KEGG" id="ovb:NB640_03775"/>
<dbReference type="SUPFAM" id="SSF46955">
    <property type="entry name" value="Putative DNA-binding domain"/>
    <property type="match status" value="1"/>
</dbReference>
<reference evidence="1" key="1">
    <citation type="journal article" date="2022" name="Front. Microbiol.">
        <title>New perspectives on an old grouping: The genomic and phenotypic variability of Oxalobacter formigenes and the implications for calcium oxalate stone prevention.</title>
        <authorList>
            <person name="Chmiel J.A."/>
            <person name="Carr C."/>
            <person name="Stuivenberg G.A."/>
            <person name="Venema R."/>
            <person name="Chanyi R.M."/>
            <person name="Al K.F."/>
            <person name="Giguere D."/>
            <person name="Say H."/>
            <person name="Akouris P.P."/>
            <person name="Dominguez Romero S.A."/>
            <person name="Kwong A."/>
            <person name="Tai V."/>
            <person name="Koval S.F."/>
            <person name="Razvi H."/>
            <person name="Bjazevic J."/>
            <person name="Burton J.P."/>
        </authorList>
    </citation>
    <scope>NUCLEOTIDE SEQUENCE</scope>
    <source>
        <strain evidence="1">WoOx3</strain>
    </source>
</reference>